<proteinExistence type="predicted"/>
<dbReference type="Proteomes" id="UP001500618">
    <property type="component" value="Unassembled WGS sequence"/>
</dbReference>
<reference evidence="3" key="1">
    <citation type="journal article" date="2019" name="Int. J. Syst. Evol. Microbiol.">
        <title>The Global Catalogue of Microorganisms (GCM) 10K type strain sequencing project: providing services to taxonomists for standard genome sequencing and annotation.</title>
        <authorList>
            <consortium name="The Broad Institute Genomics Platform"/>
            <consortium name="The Broad Institute Genome Sequencing Center for Infectious Disease"/>
            <person name="Wu L."/>
            <person name="Ma J."/>
        </authorList>
    </citation>
    <scope>NUCLEOTIDE SEQUENCE [LARGE SCALE GENOMIC DNA]</scope>
    <source>
        <strain evidence="3">JCM 14718</strain>
    </source>
</reference>
<name>A0ABP4RLB7_9ACTN</name>
<dbReference type="RefSeq" id="WP_163568998.1">
    <property type="nucleotide sequence ID" value="NZ_BAAANY010000001.1"/>
</dbReference>
<evidence type="ECO:0000256" key="1">
    <source>
        <dbReference type="SAM" id="Phobius"/>
    </source>
</evidence>
<organism evidence="2 3">
    <name type="scientific">Fodinicola feengrottensis</name>
    <dbReference type="NCBI Taxonomy" id="435914"/>
    <lineage>
        <taxon>Bacteria</taxon>
        <taxon>Bacillati</taxon>
        <taxon>Actinomycetota</taxon>
        <taxon>Actinomycetes</taxon>
        <taxon>Mycobacteriales</taxon>
        <taxon>Fodinicola</taxon>
    </lineage>
</organism>
<keyword evidence="1" id="KW-0812">Transmembrane</keyword>
<evidence type="ECO:0000313" key="2">
    <source>
        <dbReference type="EMBL" id="GAA1655693.1"/>
    </source>
</evidence>
<evidence type="ECO:0000313" key="3">
    <source>
        <dbReference type="Proteomes" id="UP001500618"/>
    </source>
</evidence>
<keyword evidence="3" id="KW-1185">Reference proteome</keyword>
<accession>A0ABP4RLB7</accession>
<gene>
    <name evidence="2" type="ORF">GCM10009765_01110</name>
</gene>
<feature type="transmembrane region" description="Helical" evidence="1">
    <location>
        <begin position="52"/>
        <end position="77"/>
    </location>
</feature>
<feature type="transmembrane region" description="Helical" evidence="1">
    <location>
        <begin position="113"/>
        <end position="134"/>
    </location>
</feature>
<keyword evidence="1" id="KW-0472">Membrane</keyword>
<keyword evidence="1" id="KW-1133">Transmembrane helix</keyword>
<feature type="transmembrane region" description="Helical" evidence="1">
    <location>
        <begin position="24"/>
        <end position="46"/>
    </location>
</feature>
<dbReference type="EMBL" id="BAAANY010000001">
    <property type="protein sequence ID" value="GAA1655693.1"/>
    <property type="molecule type" value="Genomic_DNA"/>
</dbReference>
<feature type="transmembrane region" description="Helical" evidence="1">
    <location>
        <begin position="84"/>
        <end position="101"/>
    </location>
</feature>
<comment type="caution">
    <text evidence="2">The sequence shown here is derived from an EMBL/GenBank/DDBJ whole genome shotgun (WGS) entry which is preliminary data.</text>
</comment>
<protein>
    <submittedName>
        <fullName evidence="2">Uncharacterized protein</fullName>
    </submittedName>
</protein>
<sequence>MTTLDVRPTTAPIVVPAERLHRRALLITVAMVSALVPWCVVLSQLLPSTTTVAHWSVAWVGLDSGEALAAALTAILILRKDPRAALTAVIGGALLLADAWFDLTTATSGGDLLQAGLEAALLEVPLAIAAFWYASTALTRP</sequence>